<dbReference type="InterPro" id="IPR036396">
    <property type="entry name" value="Cyt_P450_sf"/>
</dbReference>
<dbReference type="PRINTS" id="PR00385">
    <property type="entry name" value="P450"/>
</dbReference>
<dbReference type="AlphaFoldDB" id="A0A381NDE4"/>
<dbReference type="GO" id="GO:0020037">
    <property type="term" value="F:heme binding"/>
    <property type="evidence" value="ECO:0007669"/>
    <property type="project" value="InterPro"/>
</dbReference>
<name>A0A381NDE4_9ZZZZ</name>
<evidence type="ECO:0000313" key="2">
    <source>
        <dbReference type="EMBL" id="SUZ52611.1"/>
    </source>
</evidence>
<protein>
    <recommendedName>
        <fullName evidence="3">Cytochrome P450</fullName>
    </recommendedName>
</protein>
<dbReference type="InterPro" id="IPR001128">
    <property type="entry name" value="Cyt_P450"/>
</dbReference>
<dbReference type="PRINTS" id="PR00359">
    <property type="entry name" value="BP450"/>
</dbReference>
<evidence type="ECO:0008006" key="3">
    <source>
        <dbReference type="Google" id="ProtNLM"/>
    </source>
</evidence>
<proteinExistence type="inferred from homology"/>
<sequence>MTDTADTSTDPVAGSIPERCPVTDLATDYDMFDPDYLRDPYSAWAELRDTCPIAHTERYGGSWLPTRYDDLQAMAKMVPVLSSKSPIVIDMPEALVKEDATGYNAASPISADPPEQSWTRRALLPHFTPKGIAADREYTERLCHELIDGFIDEGRCDAAVDYAQQIPPRVIAKKLGVDDGMVDEFIEWVRGVLELGLQQPELRAKYRDIIRTFFAAEVADRRANPKDDLITALCQTEHEGELLPDEVVVGMCNLQLVAGIDTTWSSIGSALWHFAGHEDDRRRMVAEPGLWDTAIEELLRFYAPVTMARNAAEDVEYGGVEFKKGDKILMNFPGANHDPDHFENAHEVQLDRQRNRHVAFGIGIHRCAGSNLARMEMEVALKSWFERIGEFTLSDPDAVTWAGGQVRGPRILPVTFG</sequence>
<dbReference type="Pfam" id="PF00067">
    <property type="entry name" value="p450"/>
    <property type="match status" value="1"/>
</dbReference>
<dbReference type="PANTHER" id="PTHR46696">
    <property type="entry name" value="P450, PUTATIVE (EUROFUNG)-RELATED"/>
    <property type="match status" value="1"/>
</dbReference>
<accession>A0A381NDE4</accession>
<evidence type="ECO:0000256" key="1">
    <source>
        <dbReference type="ARBA" id="ARBA00010617"/>
    </source>
</evidence>
<dbReference type="PROSITE" id="PS00086">
    <property type="entry name" value="CYTOCHROME_P450"/>
    <property type="match status" value="1"/>
</dbReference>
<reference evidence="2" key="1">
    <citation type="submission" date="2018-05" db="EMBL/GenBank/DDBJ databases">
        <authorList>
            <person name="Lanie J.A."/>
            <person name="Ng W.-L."/>
            <person name="Kazmierczak K.M."/>
            <person name="Andrzejewski T.M."/>
            <person name="Davidsen T.M."/>
            <person name="Wayne K.J."/>
            <person name="Tettelin H."/>
            <person name="Glass J.I."/>
            <person name="Rusch D."/>
            <person name="Podicherti R."/>
            <person name="Tsui H.-C.T."/>
            <person name="Winkler M.E."/>
        </authorList>
    </citation>
    <scope>NUCLEOTIDE SEQUENCE</scope>
</reference>
<dbReference type="SUPFAM" id="SSF48264">
    <property type="entry name" value="Cytochrome P450"/>
    <property type="match status" value="1"/>
</dbReference>
<dbReference type="GO" id="GO:0005506">
    <property type="term" value="F:iron ion binding"/>
    <property type="evidence" value="ECO:0007669"/>
    <property type="project" value="InterPro"/>
</dbReference>
<dbReference type="InterPro" id="IPR017972">
    <property type="entry name" value="Cyt_P450_CS"/>
</dbReference>
<gene>
    <name evidence="2" type="ORF">METZ01_LOCUS5465</name>
</gene>
<dbReference type="GO" id="GO:0004497">
    <property type="term" value="F:monooxygenase activity"/>
    <property type="evidence" value="ECO:0007669"/>
    <property type="project" value="InterPro"/>
</dbReference>
<dbReference type="Gene3D" id="1.10.630.10">
    <property type="entry name" value="Cytochrome P450"/>
    <property type="match status" value="1"/>
</dbReference>
<dbReference type="PANTHER" id="PTHR46696:SF6">
    <property type="entry name" value="P450, PUTATIVE (EUROFUNG)-RELATED"/>
    <property type="match status" value="1"/>
</dbReference>
<organism evidence="2">
    <name type="scientific">marine metagenome</name>
    <dbReference type="NCBI Taxonomy" id="408172"/>
    <lineage>
        <taxon>unclassified sequences</taxon>
        <taxon>metagenomes</taxon>
        <taxon>ecological metagenomes</taxon>
    </lineage>
</organism>
<dbReference type="InterPro" id="IPR002397">
    <property type="entry name" value="Cyt_P450_B"/>
</dbReference>
<dbReference type="GO" id="GO:0016705">
    <property type="term" value="F:oxidoreductase activity, acting on paired donors, with incorporation or reduction of molecular oxygen"/>
    <property type="evidence" value="ECO:0007669"/>
    <property type="project" value="InterPro"/>
</dbReference>
<comment type="similarity">
    <text evidence="1">Belongs to the cytochrome P450 family.</text>
</comment>
<dbReference type="EMBL" id="UINC01000284">
    <property type="protein sequence ID" value="SUZ52611.1"/>
    <property type="molecule type" value="Genomic_DNA"/>
</dbReference>